<feature type="region of interest" description="Disordered" evidence="1">
    <location>
        <begin position="1"/>
        <end position="35"/>
    </location>
</feature>
<gene>
    <name evidence="2" type="ORF">POM88_047374</name>
</gene>
<accession>A0AAD8GU80</accession>
<reference evidence="2" key="2">
    <citation type="submission" date="2023-05" db="EMBL/GenBank/DDBJ databases">
        <authorList>
            <person name="Schelkunov M.I."/>
        </authorList>
    </citation>
    <scope>NUCLEOTIDE SEQUENCE</scope>
    <source>
        <strain evidence="2">Hsosn_3</strain>
        <tissue evidence="2">Leaf</tissue>
    </source>
</reference>
<keyword evidence="3" id="KW-1185">Reference proteome</keyword>
<dbReference type="AlphaFoldDB" id="A0AAD8GU80"/>
<evidence type="ECO:0000256" key="1">
    <source>
        <dbReference type="SAM" id="MobiDB-lite"/>
    </source>
</evidence>
<proteinExistence type="predicted"/>
<name>A0AAD8GU80_9APIA</name>
<dbReference type="Proteomes" id="UP001237642">
    <property type="component" value="Unassembled WGS sequence"/>
</dbReference>
<evidence type="ECO:0000313" key="3">
    <source>
        <dbReference type="Proteomes" id="UP001237642"/>
    </source>
</evidence>
<evidence type="ECO:0000313" key="2">
    <source>
        <dbReference type="EMBL" id="KAK1354118.1"/>
    </source>
</evidence>
<sequence length="120" mass="12758">MGAKWLRNGGGSQAKNPGESTGGVADKDSPVKDAHVQQISIPSGIGLQSIRTHQGETVGEGGGNLGGRNLIDSNKIIIQKSILNQGEISNGLDTSELRLVDPKRRRMGHDQFTNISMIQD</sequence>
<comment type="caution">
    <text evidence="2">The sequence shown here is derived from an EMBL/GenBank/DDBJ whole genome shotgun (WGS) entry which is preliminary data.</text>
</comment>
<dbReference type="EMBL" id="JAUIZM010000011">
    <property type="protein sequence ID" value="KAK1354118.1"/>
    <property type="molecule type" value="Genomic_DNA"/>
</dbReference>
<reference evidence="2" key="1">
    <citation type="submission" date="2023-02" db="EMBL/GenBank/DDBJ databases">
        <title>Genome of toxic invasive species Heracleum sosnowskyi carries increased number of genes despite the absence of recent whole-genome duplications.</title>
        <authorList>
            <person name="Schelkunov M."/>
            <person name="Shtratnikova V."/>
            <person name="Makarenko M."/>
            <person name="Klepikova A."/>
            <person name="Omelchenko D."/>
            <person name="Novikova G."/>
            <person name="Obukhova E."/>
            <person name="Bogdanov V."/>
            <person name="Penin A."/>
            <person name="Logacheva M."/>
        </authorList>
    </citation>
    <scope>NUCLEOTIDE SEQUENCE</scope>
    <source>
        <strain evidence="2">Hsosn_3</strain>
        <tissue evidence="2">Leaf</tissue>
    </source>
</reference>
<protein>
    <submittedName>
        <fullName evidence="2">Uncharacterized protein</fullName>
    </submittedName>
</protein>
<feature type="compositionally biased region" description="Basic and acidic residues" evidence="1">
    <location>
        <begin position="25"/>
        <end position="35"/>
    </location>
</feature>
<organism evidence="2 3">
    <name type="scientific">Heracleum sosnowskyi</name>
    <dbReference type="NCBI Taxonomy" id="360622"/>
    <lineage>
        <taxon>Eukaryota</taxon>
        <taxon>Viridiplantae</taxon>
        <taxon>Streptophyta</taxon>
        <taxon>Embryophyta</taxon>
        <taxon>Tracheophyta</taxon>
        <taxon>Spermatophyta</taxon>
        <taxon>Magnoliopsida</taxon>
        <taxon>eudicotyledons</taxon>
        <taxon>Gunneridae</taxon>
        <taxon>Pentapetalae</taxon>
        <taxon>asterids</taxon>
        <taxon>campanulids</taxon>
        <taxon>Apiales</taxon>
        <taxon>Apiaceae</taxon>
        <taxon>Apioideae</taxon>
        <taxon>apioid superclade</taxon>
        <taxon>Tordylieae</taxon>
        <taxon>Tordyliinae</taxon>
        <taxon>Heracleum</taxon>
    </lineage>
</organism>